<evidence type="ECO:0000256" key="1">
    <source>
        <dbReference type="ARBA" id="ARBA00023015"/>
    </source>
</evidence>
<dbReference type="Pfam" id="PF13412">
    <property type="entry name" value="HTH_24"/>
    <property type="match status" value="1"/>
</dbReference>
<feature type="domain" description="HTH asnC-type" evidence="4">
    <location>
        <begin position="18"/>
        <end position="79"/>
    </location>
</feature>
<keyword evidence="1" id="KW-0805">Transcription regulation</keyword>
<keyword evidence="6" id="KW-1185">Reference proteome</keyword>
<dbReference type="RefSeq" id="WP_222977430.1">
    <property type="nucleotide sequence ID" value="NZ_JAINVZ010000007.1"/>
</dbReference>
<protein>
    <submittedName>
        <fullName evidence="5">Lrp/AsnC family transcriptional regulator</fullName>
    </submittedName>
</protein>
<dbReference type="Gene3D" id="3.30.70.920">
    <property type="match status" value="1"/>
</dbReference>
<proteinExistence type="predicted"/>
<dbReference type="InterPro" id="IPR036388">
    <property type="entry name" value="WH-like_DNA-bd_sf"/>
</dbReference>
<dbReference type="PANTHER" id="PTHR30154:SF34">
    <property type="entry name" value="TRANSCRIPTIONAL REGULATOR AZLB"/>
    <property type="match status" value="1"/>
</dbReference>
<name>A0ABS7QRK4_9ACTN</name>
<dbReference type="SUPFAM" id="SSF54909">
    <property type="entry name" value="Dimeric alpha+beta barrel"/>
    <property type="match status" value="1"/>
</dbReference>
<dbReference type="SUPFAM" id="SSF46785">
    <property type="entry name" value="Winged helix' DNA-binding domain"/>
    <property type="match status" value="1"/>
</dbReference>
<comment type="caution">
    <text evidence="5">The sequence shown here is derived from an EMBL/GenBank/DDBJ whole genome shotgun (WGS) entry which is preliminary data.</text>
</comment>
<evidence type="ECO:0000313" key="5">
    <source>
        <dbReference type="EMBL" id="MBY8885819.1"/>
    </source>
</evidence>
<dbReference type="PRINTS" id="PR00033">
    <property type="entry name" value="HTHASNC"/>
</dbReference>
<evidence type="ECO:0000256" key="3">
    <source>
        <dbReference type="ARBA" id="ARBA00023163"/>
    </source>
</evidence>
<dbReference type="Pfam" id="PF01037">
    <property type="entry name" value="AsnC_trans_reg"/>
    <property type="match status" value="1"/>
</dbReference>
<dbReference type="InterPro" id="IPR019887">
    <property type="entry name" value="Tscrpt_reg_AsnC/Lrp_C"/>
</dbReference>
<evidence type="ECO:0000256" key="2">
    <source>
        <dbReference type="ARBA" id="ARBA00023125"/>
    </source>
</evidence>
<sequence length="162" mass="17984">MADSPRRTRSAPNAVVALDRIDRQILSVLVRDGRATYLDVARQVRLSANAVADRVRRMRSQGVIRGYRADLDLAVTGRALVALTDVRLRDGVEGRGFEAGLAGLPQIVWAAHTTGEYDYQLRVACTGTAELEQVVETLKRDHGVRELRSRIVLREIDLDPLP</sequence>
<evidence type="ECO:0000313" key="6">
    <source>
        <dbReference type="Proteomes" id="UP001198565"/>
    </source>
</evidence>
<dbReference type="EMBL" id="JAINVZ010000007">
    <property type="protein sequence ID" value="MBY8885819.1"/>
    <property type="molecule type" value="Genomic_DNA"/>
</dbReference>
<organism evidence="5 6">
    <name type="scientific">Streptantibioticus parmotrematis</name>
    <dbReference type="NCBI Taxonomy" id="2873249"/>
    <lineage>
        <taxon>Bacteria</taxon>
        <taxon>Bacillati</taxon>
        <taxon>Actinomycetota</taxon>
        <taxon>Actinomycetes</taxon>
        <taxon>Kitasatosporales</taxon>
        <taxon>Streptomycetaceae</taxon>
        <taxon>Streptantibioticus</taxon>
    </lineage>
</organism>
<dbReference type="PANTHER" id="PTHR30154">
    <property type="entry name" value="LEUCINE-RESPONSIVE REGULATORY PROTEIN"/>
    <property type="match status" value="1"/>
</dbReference>
<dbReference type="SMART" id="SM00344">
    <property type="entry name" value="HTH_ASNC"/>
    <property type="match status" value="1"/>
</dbReference>
<reference evidence="5 6" key="1">
    <citation type="submission" date="2021-08" db="EMBL/GenBank/DDBJ databases">
        <title>Streptomyces sp. PTM05 isolated from lichen.</title>
        <authorList>
            <person name="Somphong A."/>
            <person name="Phongsopitanun W."/>
            <person name="Tanasupawat S."/>
        </authorList>
    </citation>
    <scope>NUCLEOTIDE SEQUENCE [LARGE SCALE GENOMIC DNA]</scope>
    <source>
        <strain evidence="5 6">Ptm05</strain>
    </source>
</reference>
<keyword evidence="3" id="KW-0804">Transcription</keyword>
<dbReference type="PROSITE" id="PS50956">
    <property type="entry name" value="HTH_ASNC_2"/>
    <property type="match status" value="1"/>
</dbReference>
<dbReference type="InterPro" id="IPR011008">
    <property type="entry name" value="Dimeric_a/b-barrel"/>
</dbReference>
<dbReference type="Gene3D" id="1.10.10.10">
    <property type="entry name" value="Winged helix-like DNA-binding domain superfamily/Winged helix DNA-binding domain"/>
    <property type="match status" value="1"/>
</dbReference>
<dbReference type="Proteomes" id="UP001198565">
    <property type="component" value="Unassembled WGS sequence"/>
</dbReference>
<dbReference type="InterPro" id="IPR019888">
    <property type="entry name" value="Tscrpt_reg_AsnC-like"/>
</dbReference>
<evidence type="ECO:0000259" key="4">
    <source>
        <dbReference type="PROSITE" id="PS50956"/>
    </source>
</evidence>
<dbReference type="InterPro" id="IPR036390">
    <property type="entry name" value="WH_DNA-bd_sf"/>
</dbReference>
<keyword evidence="2" id="KW-0238">DNA-binding</keyword>
<accession>A0ABS7QRK4</accession>
<dbReference type="InterPro" id="IPR000485">
    <property type="entry name" value="AsnC-type_HTH_dom"/>
</dbReference>
<gene>
    <name evidence="5" type="ORF">K7472_13280</name>
</gene>